<evidence type="ECO:0000313" key="12">
    <source>
        <dbReference type="Proteomes" id="UP000220904"/>
    </source>
</evidence>
<dbReference type="InterPro" id="IPR036087">
    <property type="entry name" value="Nict_dMeBzImd_PRibTrfase_sf"/>
</dbReference>
<comment type="pathway">
    <text evidence="2">Nucleoside biosynthesis; alpha-ribazole biosynthesis; alpha-ribazole from 5,6-dimethylbenzimidazole: step 1/2.</text>
</comment>
<protein>
    <recommendedName>
        <fullName evidence="5 10">Nicotinate-nucleotide--dimethylbenzimidazole phosphoribosyltransferase</fullName>
        <ecNumber evidence="4 10">2.4.2.21</ecNumber>
    </recommendedName>
</protein>
<dbReference type="AlphaFoldDB" id="A0A2A7B5I1"/>
<evidence type="ECO:0000256" key="10">
    <source>
        <dbReference type="NCBIfam" id="TIGR03160"/>
    </source>
</evidence>
<organism evidence="11 12">
    <name type="scientific">Faecalibacterium prausnitzii</name>
    <dbReference type="NCBI Taxonomy" id="853"/>
    <lineage>
        <taxon>Bacteria</taxon>
        <taxon>Bacillati</taxon>
        <taxon>Bacillota</taxon>
        <taxon>Clostridia</taxon>
        <taxon>Eubacteriales</taxon>
        <taxon>Oscillospiraceae</taxon>
        <taxon>Faecalibacterium</taxon>
    </lineage>
</organism>
<comment type="caution">
    <text evidence="11">The sequence shown here is derived from an EMBL/GenBank/DDBJ whole genome shotgun (WGS) entry which is preliminary data.</text>
</comment>
<dbReference type="InterPro" id="IPR003200">
    <property type="entry name" value="Nict_dMeBzImd_PRibTrfase"/>
</dbReference>
<proteinExistence type="inferred from homology"/>
<dbReference type="PANTHER" id="PTHR43463">
    <property type="entry name" value="NICOTINATE-NUCLEOTIDE--DIMETHYLBENZIMIDAZOLE PHOSPHORIBOSYLTRANSFERASE"/>
    <property type="match status" value="1"/>
</dbReference>
<evidence type="ECO:0000256" key="2">
    <source>
        <dbReference type="ARBA" id="ARBA00005049"/>
    </source>
</evidence>
<dbReference type="NCBIfam" id="TIGR03160">
    <property type="entry name" value="cobT_DBIPRT"/>
    <property type="match status" value="1"/>
</dbReference>
<dbReference type="FunFam" id="3.40.50.10210:FF:000001">
    <property type="entry name" value="Nicotinate-nucleotide--dimethylbenzimidazole phosphoribosyltransferase"/>
    <property type="match status" value="1"/>
</dbReference>
<evidence type="ECO:0000256" key="7">
    <source>
        <dbReference type="ARBA" id="ARBA00022676"/>
    </source>
</evidence>
<comment type="function">
    <text evidence="1">Catalyzes the synthesis of alpha-ribazole-5'-phosphate from nicotinate mononucleotide (NAMN) and 5,6-dimethylbenzimidazole (DMB).</text>
</comment>
<dbReference type="InterPro" id="IPR023195">
    <property type="entry name" value="Nict_dMeBzImd_PRibTrfase_N"/>
</dbReference>
<evidence type="ECO:0000256" key="5">
    <source>
        <dbReference type="ARBA" id="ARBA00015486"/>
    </source>
</evidence>
<dbReference type="Pfam" id="PF02277">
    <property type="entry name" value="DBI_PRT"/>
    <property type="match status" value="1"/>
</dbReference>
<dbReference type="Gene3D" id="1.10.1610.10">
    <property type="match status" value="1"/>
</dbReference>
<evidence type="ECO:0000256" key="3">
    <source>
        <dbReference type="ARBA" id="ARBA00007110"/>
    </source>
</evidence>
<accession>A0A2A7B5I1</accession>
<sequence length="354" mass="35970">MTEPELKQLLTTITPPSEPARAAAHAHWASLAKPLGGLGALETLLEDAAALTGTAQLAFDRRAVLVLCADNGVVAQGVSQTDQSVTRAVAENLAARRTSVCQMAKTARCEVVPVDMGMAGAPVPGVVPRRIAAGTADFTQGPAMTRAQAVEAIAAGIELVRAQKAQGVQLLATGEMGIGNTTTSSAVAAVLLGQPVEVMTGRGAGLSDAGLARKLDAIRRGIARNQPDAADPLDVLSKLGGFDIAGLCGVFLGGALEDLPILMDGFISGVAALCAVRLCPAAAKAVFASHCSTEPAARLVLEALGKAPLLTAGLHLGEGTGAVASLPLWDLALAVYDHCYSFTEGGIPPYTPQC</sequence>
<dbReference type="EMBL" id="NOUV01000014">
    <property type="protein sequence ID" value="PDX86670.1"/>
    <property type="molecule type" value="Genomic_DNA"/>
</dbReference>
<comment type="similarity">
    <text evidence="3">Belongs to the CobT family.</text>
</comment>
<evidence type="ECO:0000256" key="9">
    <source>
        <dbReference type="ARBA" id="ARBA00047340"/>
    </source>
</evidence>
<comment type="catalytic activity">
    <reaction evidence="9">
        <text>5,6-dimethylbenzimidazole + nicotinate beta-D-ribonucleotide = alpha-ribazole 5'-phosphate + nicotinate + H(+)</text>
        <dbReference type="Rhea" id="RHEA:11196"/>
        <dbReference type="ChEBI" id="CHEBI:15378"/>
        <dbReference type="ChEBI" id="CHEBI:15890"/>
        <dbReference type="ChEBI" id="CHEBI:32544"/>
        <dbReference type="ChEBI" id="CHEBI:57502"/>
        <dbReference type="ChEBI" id="CHEBI:57918"/>
        <dbReference type="EC" id="2.4.2.21"/>
    </reaction>
</comment>
<dbReference type="OrthoDB" id="9781491at2"/>
<dbReference type="NCBIfam" id="NF000996">
    <property type="entry name" value="PRK00105.1"/>
    <property type="match status" value="1"/>
</dbReference>
<dbReference type="CDD" id="cd02439">
    <property type="entry name" value="DMB-PRT_CobT"/>
    <property type="match status" value="1"/>
</dbReference>
<dbReference type="GO" id="GO:0008939">
    <property type="term" value="F:nicotinate-nucleotide-dimethylbenzimidazole phosphoribosyltransferase activity"/>
    <property type="evidence" value="ECO:0007669"/>
    <property type="project" value="UniProtKB-UniRule"/>
</dbReference>
<dbReference type="SUPFAM" id="SSF52733">
    <property type="entry name" value="Nicotinate mononucleotide:5,6-dimethylbenzimidazole phosphoribosyltransferase (CobT)"/>
    <property type="match status" value="1"/>
</dbReference>
<dbReference type="GO" id="GO:0009236">
    <property type="term" value="P:cobalamin biosynthetic process"/>
    <property type="evidence" value="ECO:0007669"/>
    <property type="project" value="UniProtKB-UniRule"/>
</dbReference>
<dbReference type="Gene3D" id="3.40.50.10210">
    <property type="match status" value="1"/>
</dbReference>
<evidence type="ECO:0000313" key="11">
    <source>
        <dbReference type="EMBL" id="PDX86670.1"/>
    </source>
</evidence>
<evidence type="ECO:0000256" key="8">
    <source>
        <dbReference type="ARBA" id="ARBA00022679"/>
    </source>
</evidence>
<dbReference type="PANTHER" id="PTHR43463:SF1">
    <property type="entry name" value="NICOTINATE-NUCLEOTIDE--DIMETHYLBENZIMIDAZOLE PHOSPHORIBOSYLTRANSFERASE"/>
    <property type="match status" value="1"/>
</dbReference>
<reference evidence="11 12" key="1">
    <citation type="journal article" date="2017" name="Front. Microbiol.">
        <title>New Insights into the Diversity of the Genus Faecalibacterium.</title>
        <authorList>
            <person name="Benevides L."/>
            <person name="Burman S."/>
            <person name="Martin R."/>
            <person name="Robert V."/>
            <person name="Thomas M."/>
            <person name="Miquel S."/>
            <person name="Chain F."/>
            <person name="Sokol H."/>
            <person name="Bermudez-Humaran L.G."/>
            <person name="Morrison M."/>
            <person name="Langella P."/>
            <person name="Azevedo V.A."/>
            <person name="Chatel J.M."/>
            <person name="Soares S."/>
        </authorList>
    </citation>
    <scope>NUCLEOTIDE SEQUENCE [LARGE SCALE GENOMIC DNA]</scope>
    <source>
        <strain evidence="11 12">AHMP21</strain>
    </source>
</reference>
<evidence type="ECO:0000256" key="1">
    <source>
        <dbReference type="ARBA" id="ARBA00002197"/>
    </source>
</evidence>
<dbReference type="RefSeq" id="WP_097792530.1">
    <property type="nucleotide sequence ID" value="NZ_NOUV01000014.1"/>
</dbReference>
<keyword evidence="8 11" id="KW-0808">Transferase</keyword>
<name>A0A2A7B5I1_9FIRM</name>
<keyword evidence="6" id="KW-0169">Cobalamin biosynthesis</keyword>
<evidence type="ECO:0000256" key="4">
    <source>
        <dbReference type="ARBA" id="ARBA00011991"/>
    </source>
</evidence>
<dbReference type="InterPro" id="IPR017846">
    <property type="entry name" value="Nict_dMeBzImd_PRibTrfase_bact"/>
</dbReference>
<dbReference type="Proteomes" id="UP000220904">
    <property type="component" value="Unassembled WGS sequence"/>
</dbReference>
<dbReference type="UniPathway" id="UPA00061">
    <property type="reaction ID" value="UER00516"/>
</dbReference>
<gene>
    <name evidence="11" type="primary">cobT</name>
    <name evidence="11" type="ORF">CHR60_08010</name>
</gene>
<dbReference type="EC" id="2.4.2.21" evidence="4 10"/>
<keyword evidence="7 11" id="KW-0328">Glycosyltransferase</keyword>
<evidence type="ECO:0000256" key="6">
    <source>
        <dbReference type="ARBA" id="ARBA00022573"/>
    </source>
</evidence>